<dbReference type="EMBL" id="CM042014">
    <property type="protein sequence ID" value="KAI3724101.1"/>
    <property type="molecule type" value="Genomic_DNA"/>
</dbReference>
<dbReference type="Proteomes" id="UP001055811">
    <property type="component" value="Linkage Group LG06"/>
</dbReference>
<reference evidence="1 2" key="2">
    <citation type="journal article" date="2022" name="Mol. Ecol. Resour.">
        <title>The genomes of chicory, endive, great burdock and yacon provide insights into Asteraceae paleo-polyploidization history and plant inulin production.</title>
        <authorList>
            <person name="Fan W."/>
            <person name="Wang S."/>
            <person name="Wang H."/>
            <person name="Wang A."/>
            <person name="Jiang F."/>
            <person name="Liu H."/>
            <person name="Zhao H."/>
            <person name="Xu D."/>
            <person name="Zhang Y."/>
        </authorList>
    </citation>
    <scope>NUCLEOTIDE SEQUENCE [LARGE SCALE GENOMIC DNA]</scope>
    <source>
        <strain evidence="2">cv. Punajuju</strain>
        <tissue evidence="1">Leaves</tissue>
    </source>
</reference>
<evidence type="ECO:0000313" key="2">
    <source>
        <dbReference type="Proteomes" id="UP001055811"/>
    </source>
</evidence>
<gene>
    <name evidence="1" type="ORF">L2E82_35867</name>
</gene>
<proteinExistence type="predicted"/>
<comment type="caution">
    <text evidence="1">The sequence shown here is derived from an EMBL/GenBank/DDBJ whole genome shotgun (WGS) entry which is preliminary data.</text>
</comment>
<keyword evidence="2" id="KW-1185">Reference proteome</keyword>
<organism evidence="1 2">
    <name type="scientific">Cichorium intybus</name>
    <name type="common">Chicory</name>
    <dbReference type="NCBI Taxonomy" id="13427"/>
    <lineage>
        <taxon>Eukaryota</taxon>
        <taxon>Viridiplantae</taxon>
        <taxon>Streptophyta</taxon>
        <taxon>Embryophyta</taxon>
        <taxon>Tracheophyta</taxon>
        <taxon>Spermatophyta</taxon>
        <taxon>Magnoliopsida</taxon>
        <taxon>eudicotyledons</taxon>
        <taxon>Gunneridae</taxon>
        <taxon>Pentapetalae</taxon>
        <taxon>asterids</taxon>
        <taxon>campanulids</taxon>
        <taxon>Asterales</taxon>
        <taxon>Asteraceae</taxon>
        <taxon>Cichorioideae</taxon>
        <taxon>Cichorieae</taxon>
        <taxon>Cichoriinae</taxon>
        <taxon>Cichorium</taxon>
    </lineage>
</organism>
<sequence>MVILKSEMVILKSEWVVGFLIVEFKLCFSINPSLPEPTSSATRYLQSETENPTARALLLCESGPPFVLWSTESCHQNRCWSSESGHQQGWSMDTFKGTREGEQIFWKTQKSILLPRNHNKTLSSSSVTWRRICNGGNHSRSLRGDGSTTVVTKSSLGCRPKHRFNGNVTWRRICNGGNHSRSLRGGGSEAVVTKSSLG</sequence>
<evidence type="ECO:0000313" key="1">
    <source>
        <dbReference type="EMBL" id="KAI3724101.1"/>
    </source>
</evidence>
<reference evidence="2" key="1">
    <citation type="journal article" date="2022" name="Mol. Ecol. Resour.">
        <title>The genomes of chicory, endive, great burdock and yacon provide insights into Asteraceae palaeo-polyploidization history and plant inulin production.</title>
        <authorList>
            <person name="Fan W."/>
            <person name="Wang S."/>
            <person name="Wang H."/>
            <person name="Wang A."/>
            <person name="Jiang F."/>
            <person name="Liu H."/>
            <person name="Zhao H."/>
            <person name="Xu D."/>
            <person name="Zhang Y."/>
        </authorList>
    </citation>
    <scope>NUCLEOTIDE SEQUENCE [LARGE SCALE GENOMIC DNA]</scope>
    <source>
        <strain evidence="2">cv. Punajuju</strain>
    </source>
</reference>
<name>A0ACB9BPY8_CICIN</name>
<protein>
    <submittedName>
        <fullName evidence="1">Uncharacterized protein</fullName>
    </submittedName>
</protein>
<accession>A0ACB9BPY8</accession>